<evidence type="ECO:0000313" key="1">
    <source>
        <dbReference type="EMBL" id="KKN15213.1"/>
    </source>
</evidence>
<name>A0A0F9RD59_9ZZZZ</name>
<accession>A0A0F9RD59</accession>
<gene>
    <name evidence="1" type="ORF">LCGC14_0988370</name>
</gene>
<sequence length="100" mass="11750">MAHMLVTGWYPPSKGQELIKVFMSKDKPAYPDFVKKIHHWTVVSSDGNYKTYAVYEFPDDKIKETLVAIGKRYTLYTTVEGYRYFPELLMDAQEMIKLFV</sequence>
<proteinExistence type="predicted"/>
<comment type="caution">
    <text evidence="1">The sequence shown here is derived from an EMBL/GenBank/DDBJ whole genome shotgun (WGS) entry which is preliminary data.</text>
</comment>
<protein>
    <submittedName>
        <fullName evidence="1">Uncharacterized protein</fullName>
    </submittedName>
</protein>
<organism evidence="1">
    <name type="scientific">marine sediment metagenome</name>
    <dbReference type="NCBI Taxonomy" id="412755"/>
    <lineage>
        <taxon>unclassified sequences</taxon>
        <taxon>metagenomes</taxon>
        <taxon>ecological metagenomes</taxon>
    </lineage>
</organism>
<dbReference type="EMBL" id="LAZR01003734">
    <property type="protein sequence ID" value="KKN15213.1"/>
    <property type="molecule type" value="Genomic_DNA"/>
</dbReference>
<dbReference type="AlphaFoldDB" id="A0A0F9RD59"/>
<reference evidence="1" key="1">
    <citation type="journal article" date="2015" name="Nature">
        <title>Complex archaea that bridge the gap between prokaryotes and eukaryotes.</title>
        <authorList>
            <person name="Spang A."/>
            <person name="Saw J.H."/>
            <person name="Jorgensen S.L."/>
            <person name="Zaremba-Niedzwiedzka K."/>
            <person name="Martijn J."/>
            <person name="Lind A.E."/>
            <person name="van Eijk R."/>
            <person name="Schleper C."/>
            <person name="Guy L."/>
            <person name="Ettema T.J."/>
        </authorList>
    </citation>
    <scope>NUCLEOTIDE SEQUENCE</scope>
</reference>